<gene>
    <name evidence="1" type="ORF">APLA_LOCUS15402</name>
</gene>
<evidence type="ECO:0000313" key="1">
    <source>
        <dbReference type="EMBL" id="CAB3255784.1"/>
    </source>
</evidence>
<name>A0A8S1BFQ6_ARCPL</name>
<organism evidence="1 2">
    <name type="scientific">Arctia plantaginis</name>
    <name type="common">Wood tiger moth</name>
    <name type="synonym">Phalaena plantaginis</name>
    <dbReference type="NCBI Taxonomy" id="874455"/>
    <lineage>
        <taxon>Eukaryota</taxon>
        <taxon>Metazoa</taxon>
        <taxon>Ecdysozoa</taxon>
        <taxon>Arthropoda</taxon>
        <taxon>Hexapoda</taxon>
        <taxon>Insecta</taxon>
        <taxon>Pterygota</taxon>
        <taxon>Neoptera</taxon>
        <taxon>Endopterygota</taxon>
        <taxon>Lepidoptera</taxon>
        <taxon>Glossata</taxon>
        <taxon>Ditrysia</taxon>
        <taxon>Noctuoidea</taxon>
        <taxon>Erebidae</taxon>
        <taxon>Arctiinae</taxon>
        <taxon>Arctia</taxon>
    </lineage>
</organism>
<protein>
    <submittedName>
        <fullName evidence="1">Uncharacterized protein</fullName>
    </submittedName>
</protein>
<dbReference type="AlphaFoldDB" id="A0A8S1BFQ6"/>
<dbReference type="EMBL" id="CADEBD010000443">
    <property type="protein sequence ID" value="CAB3255784.1"/>
    <property type="molecule type" value="Genomic_DNA"/>
</dbReference>
<evidence type="ECO:0000313" key="2">
    <source>
        <dbReference type="Proteomes" id="UP000494256"/>
    </source>
</evidence>
<reference evidence="1 2" key="1">
    <citation type="submission" date="2020-04" db="EMBL/GenBank/DDBJ databases">
        <authorList>
            <person name="Wallbank WR R."/>
            <person name="Pardo Diaz C."/>
            <person name="Kozak K."/>
            <person name="Martin S."/>
            <person name="Jiggins C."/>
            <person name="Moest M."/>
            <person name="Warren A I."/>
            <person name="Byers J.R.P. K."/>
            <person name="Montejo-Kovacevich G."/>
            <person name="Yen C E."/>
        </authorList>
    </citation>
    <scope>NUCLEOTIDE SEQUENCE [LARGE SCALE GENOMIC DNA]</scope>
</reference>
<dbReference type="Proteomes" id="UP000494256">
    <property type="component" value="Unassembled WGS sequence"/>
</dbReference>
<comment type="caution">
    <text evidence="1">The sequence shown here is derived from an EMBL/GenBank/DDBJ whole genome shotgun (WGS) entry which is preliminary data.</text>
</comment>
<accession>A0A8S1BFQ6</accession>
<sequence length="84" mass="9685">MQLGSRRKTRFRTKHSVECVRSPATAPRCKQRARLNNTRTHRYDTYHAHTCAVATARAFWLATKIDITSTPTNHRATLSRYNGL</sequence>
<proteinExistence type="predicted"/>